<proteinExistence type="predicted"/>
<evidence type="ECO:0000313" key="1">
    <source>
        <dbReference type="EMBL" id="KAE8661780.1"/>
    </source>
</evidence>
<reference evidence="1" key="1">
    <citation type="submission" date="2019-09" db="EMBL/GenBank/DDBJ databases">
        <title>Draft genome information of white flower Hibiscus syriacus.</title>
        <authorList>
            <person name="Kim Y.-M."/>
        </authorList>
    </citation>
    <scope>NUCLEOTIDE SEQUENCE [LARGE SCALE GENOMIC DNA]</scope>
    <source>
        <strain evidence="1">YM2019G1</strain>
    </source>
</reference>
<protein>
    <submittedName>
        <fullName evidence="1">Adenylsulfate kinase</fullName>
    </submittedName>
</protein>
<keyword evidence="2" id="KW-1185">Reference proteome</keyword>
<gene>
    <name evidence="1" type="ORF">F3Y22_tig00113724pilonHSYRG00291</name>
</gene>
<accession>A0A6A2X0P8</accession>
<dbReference type="PANTHER" id="PTHR35104">
    <property type="entry name" value="OS03G0807000 PROTEIN"/>
    <property type="match status" value="1"/>
</dbReference>
<organism evidence="1 2">
    <name type="scientific">Hibiscus syriacus</name>
    <name type="common">Rose of Sharon</name>
    <dbReference type="NCBI Taxonomy" id="106335"/>
    <lineage>
        <taxon>Eukaryota</taxon>
        <taxon>Viridiplantae</taxon>
        <taxon>Streptophyta</taxon>
        <taxon>Embryophyta</taxon>
        <taxon>Tracheophyta</taxon>
        <taxon>Spermatophyta</taxon>
        <taxon>Magnoliopsida</taxon>
        <taxon>eudicotyledons</taxon>
        <taxon>Gunneridae</taxon>
        <taxon>Pentapetalae</taxon>
        <taxon>rosids</taxon>
        <taxon>malvids</taxon>
        <taxon>Malvales</taxon>
        <taxon>Malvaceae</taxon>
        <taxon>Malvoideae</taxon>
        <taxon>Hibiscus</taxon>
    </lineage>
</organism>
<name>A0A6A2X0P8_HIBSY</name>
<keyword evidence="1" id="KW-0808">Transferase</keyword>
<dbReference type="AlphaFoldDB" id="A0A6A2X0P8"/>
<comment type="caution">
    <text evidence="1">The sequence shown here is derived from an EMBL/GenBank/DDBJ whole genome shotgun (WGS) entry which is preliminary data.</text>
</comment>
<dbReference type="GO" id="GO:0016301">
    <property type="term" value="F:kinase activity"/>
    <property type="evidence" value="ECO:0007669"/>
    <property type="project" value="UniProtKB-KW"/>
</dbReference>
<dbReference type="EMBL" id="VEPZ02001719">
    <property type="protein sequence ID" value="KAE8661780.1"/>
    <property type="molecule type" value="Genomic_DNA"/>
</dbReference>
<dbReference type="Proteomes" id="UP000436088">
    <property type="component" value="Unassembled WGS sequence"/>
</dbReference>
<keyword evidence="1" id="KW-0418">Kinase</keyword>
<evidence type="ECO:0000313" key="2">
    <source>
        <dbReference type="Proteomes" id="UP000436088"/>
    </source>
</evidence>
<dbReference type="PANTHER" id="PTHR35104:SF13">
    <property type="entry name" value="OS03G0807000 PROTEIN"/>
    <property type="match status" value="1"/>
</dbReference>
<sequence>MVLNSSVVVAIADLSANLCQYIACNPERLSSDQVLYLIFCLPCRHLGRLADSLWLYLCFNPPDHSLSDYSDDDEGDGSHSD</sequence>